<proteinExistence type="predicted"/>
<evidence type="ECO:0000259" key="1">
    <source>
        <dbReference type="Pfam" id="PF11716"/>
    </source>
</evidence>
<evidence type="ECO:0000313" key="2">
    <source>
        <dbReference type="EMBL" id="TQS45581.1"/>
    </source>
</evidence>
<dbReference type="EMBL" id="VIRS01000004">
    <property type="protein sequence ID" value="TQS45581.1"/>
    <property type="molecule type" value="Genomic_DNA"/>
</dbReference>
<sequence length="175" mass="18681">MHTLVSAAVGPTAEIIAAIGDEQLDAPTPCREYDVHALLEHLSYWRPSLVGAARKQLVEPGSSDATLDELVDAWSEPDAWAGTTRMGGPMEMPASLVGEMVLGELVVHGWDVARATGQPVTWDDAVLKVVHQGLGATAKQGREMDLYGPEVLVAADAPLLDRILGLTGRDPRWPA</sequence>
<dbReference type="Pfam" id="PF11716">
    <property type="entry name" value="MDMPI_N"/>
    <property type="match status" value="1"/>
</dbReference>
<dbReference type="NCBIfam" id="TIGR03083">
    <property type="entry name" value="maleylpyruvate isomerase family mycothiol-dependent enzyme"/>
    <property type="match status" value="1"/>
</dbReference>
<dbReference type="RefSeq" id="WP_142703754.1">
    <property type="nucleotide sequence ID" value="NZ_VIRS01000004.1"/>
</dbReference>
<comment type="caution">
    <text evidence="2">The sequence shown here is derived from an EMBL/GenBank/DDBJ whole genome shotgun (WGS) entry which is preliminary data.</text>
</comment>
<organism evidence="2 3">
    <name type="scientific">Cryptosporangium phraense</name>
    <dbReference type="NCBI Taxonomy" id="2593070"/>
    <lineage>
        <taxon>Bacteria</taxon>
        <taxon>Bacillati</taxon>
        <taxon>Actinomycetota</taxon>
        <taxon>Actinomycetes</taxon>
        <taxon>Cryptosporangiales</taxon>
        <taxon>Cryptosporangiaceae</taxon>
        <taxon>Cryptosporangium</taxon>
    </lineage>
</organism>
<dbReference type="Gene3D" id="1.20.120.450">
    <property type="entry name" value="dinb family like domain"/>
    <property type="match status" value="1"/>
</dbReference>
<dbReference type="InterPro" id="IPR017517">
    <property type="entry name" value="Maleyloyr_isom"/>
</dbReference>
<dbReference type="AlphaFoldDB" id="A0A545AWC7"/>
<dbReference type="SUPFAM" id="SSF109854">
    <property type="entry name" value="DinB/YfiT-like putative metalloenzymes"/>
    <property type="match status" value="1"/>
</dbReference>
<evidence type="ECO:0000313" key="3">
    <source>
        <dbReference type="Proteomes" id="UP000317982"/>
    </source>
</evidence>
<dbReference type="InParanoid" id="A0A545AWC7"/>
<reference evidence="2 3" key="1">
    <citation type="submission" date="2019-07" db="EMBL/GenBank/DDBJ databases">
        <title>Cryptosporangium phraense sp. nov., isolated from plant litter.</title>
        <authorList>
            <person name="Suriyachadkun C."/>
        </authorList>
    </citation>
    <scope>NUCLEOTIDE SEQUENCE [LARGE SCALE GENOMIC DNA]</scope>
    <source>
        <strain evidence="2 3">A-T 5661</strain>
    </source>
</reference>
<accession>A0A545AWC7</accession>
<dbReference type="OrthoDB" id="5185819at2"/>
<dbReference type="GO" id="GO:0046872">
    <property type="term" value="F:metal ion binding"/>
    <property type="evidence" value="ECO:0007669"/>
    <property type="project" value="InterPro"/>
</dbReference>
<dbReference type="InterPro" id="IPR034660">
    <property type="entry name" value="DinB/YfiT-like"/>
</dbReference>
<gene>
    <name evidence="2" type="ORF">FL583_07570</name>
</gene>
<keyword evidence="3" id="KW-1185">Reference proteome</keyword>
<protein>
    <submittedName>
        <fullName evidence="2">TIGR03086 family protein</fullName>
    </submittedName>
</protein>
<dbReference type="NCBIfam" id="TIGR03086">
    <property type="entry name" value="TIGR03086 family metal-binding protein"/>
    <property type="match status" value="1"/>
</dbReference>
<dbReference type="InterPro" id="IPR017520">
    <property type="entry name" value="CHP03086"/>
</dbReference>
<dbReference type="Proteomes" id="UP000317982">
    <property type="component" value="Unassembled WGS sequence"/>
</dbReference>
<name>A0A545AWC7_9ACTN</name>
<dbReference type="InterPro" id="IPR024344">
    <property type="entry name" value="MDMPI_metal-binding"/>
</dbReference>
<feature type="domain" description="Mycothiol-dependent maleylpyruvate isomerase metal-binding" evidence="1">
    <location>
        <begin position="12"/>
        <end position="65"/>
    </location>
</feature>